<dbReference type="Proteomes" id="UP000054423">
    <property type="component" value="Unassembled WGS sequence"/>
</dbReference>
<sequence>MGTIATANKDTRVKVSNVSLRPERQLRARLGASRGSCQWQWHWRTERTRSPLRITRRTWQCLCCR</sequence>
<dbReference type="Proteomes" id="UP000054532">
    <property type="component" value="Unassembled WGS sequence"/>
</dbReference>
<name>W2P1S3_PHYNI</name>
<evidence type="ECO:0000313" key="1">
    <source>
        <dbReference type="EMBL" id="ETM00684.1"/>
    </source>
</evidence>
<dbReference type="AlphaFoldDB" id="W2P1S3"/>
<dbReference type="EMBL" id="KI691170">
    <property type="protein sequence ID" value="ETM53869.1"/>
    <property type="molecule type" value="Genomic_DNA"/>
</dbReference>
<reference evidence="1" key="1">
    <citation type="submission" date="2013-11" db="EMBL/GenBank/DDBJ databases">
        <title>The Genome Sequence of Phytophthora parasitica CHvinca01.</title>
        <authorList>
            <consortium name="The Broad Institute Genomics Platform"/>
            <person name="Russ C."/>
            <person name="Tyler B."/>
            <person name="Panabieres F."/>
            <person name="Shan W."/>
            <person name="Tripathy S."/>
            <person name="Grunwald N."/>
            <person name="Machado M."/>
            <person name="Johnson C.S."/>
            <person name="Arredondo F."/>
            <person name="Hong C."/>
            <person name="Coffey M."/>
            <person name="Young S.K."/>
            <person name="Zeng Q."/>
            <person name="Gargeya S."/>
            <person name="Fitzgerald M."/>
            <person name="Abouelleil A."/>
            <person name="Alvarado L."/>
            <person name="Chapman S.B."/>
            <person name="Gainer-Dewar J."/>
            <person name="Goldberg J."/>
            <person name="Griggs A."/>
            <person name="Gujja S."/>
            <person name="Hansen M."/>
            <person name="Howarth C."/>
            <person name="Imamovic A."/>
            <person name="Ireland A."/>
            <person name="Larimer J."/>
            <person name="McCowan C."/>
            <person name="Murphy C."/>
            <person name="Pearson M."/>
            <person name="Poon T.W."/>
            <person name="Priest M."/>
            <person name="Roberts A."/>
            <person name="Saif S."/>
            <person name="Shea T."/>
            <person name="Sykes S."/>
            <person name="Wortman J."/>
            <person name="Nusbaum C."/>
            <person name="Birren B."/>
        </authorList>
    </citation>
    <scope>NUCLEOTIDE SEQUENCE [LARGE SCALE GENOMIC DNA]</scope>
    <source>
        <strain evidence="1">CHvinca01</strain>
    </source>
</reference>
<accession>W2P1S3</accession>
<dbReference type="EMBL" id="KI677928">
    <property type="protein sequence ID" value="ETM00684.1"/>
    <property type="molecule type" value="Genomic_DNA"/>
</dbReference>
<reference evidence="2" key="2">
    <citation type="submission" date="2013-11" db="EMBL/GenBank/DDBJ databases">
        <title>The Genome Sequence of Phytophthora parasitica IAC_01/95.</title>
        <authorList>
            <consortium name="The Broad Institute Genomics Platform"/>
            <person name="Russ C."/>
            <person name="Tyler B."/>
            <person name="Panabieres F."/>
            <person name="Shan W."/>
            <person name="Tripathy S."/>
            <person name="Grunwald N."/>
            <person name="Machado M."/>
            <person name="Johnson C.S."/>
            <person name="Arredondo F."/>
            <person name="Hong C."/>
            <person name="Coffey M."/>
            <person name="Young S.K."/>
            <person name="Zeng Q."/>
            <person name="Gargeya S."/>
            <person name="Fitzgerald M."/>
            <person name="Abouelleil A."/>
            <person name="Alvarado L."/>
            <person name="Chapman S.B."/>
            <person name="Gainer-Dewar J."/>
            <person name="Goldberg J."/>
            <person name="Griggs A."/>
            <person name="Gujja S."/>
            <person name="Hansen M."/>
            <person name="Howarth C."/>
            <person name="Imamovic A."/>
            <person name="Ireland A."/>
            <person name="Larimer J."/>
            <person name="McCowan C."/>
            <person name="Murphy C."/>
            <person name="Pearson M."/>
            <person name="Poon T.W."/>
            <person name="Priest M."/>
            <person name="Roberts A."/>
            <person name="Saif S."/>
            <person name="Shea T."/>
            <person name="Sykes S."/>
            <person name="Wortman J."/>
            <person name="Nusbaum C."/>
            <person name="Birren B."/>
        </authorList>
    </citation>
    <scope>NUCLEOTIDE SEQUENCE [LARGE SCALE GENOMIC DNA]</scope>
    <source>
        <strain evidence="2">IAC_01/95</strain>
    </source>
</reference>
<proteinExistence type="predicted"/>
<evidence type="ECO:0000313" key="2">
    <source>
        <dbReference type="EMBL" id="ETM53869.1"/>
    </source>
</evidence>
<gene>
    <name evidence="2" type="ORF">L914_02692</name>
    <name evidence="1" type="ORF">L917_02613</name>
</gene>
<organism evidence="2">
    <name type="scientific">Phytophthora nicotianae</name>
    <name type="common">Potato buckeye rot agent</name>
    <name type="synonym">Phytophthora parasitica</name>
    <dbReference type="NCBI Taxonomy" id="4792"/>
    <lineage>
        <taxon>Eukaryota</taxon>
        <taxon>Sar</taxon>
        <taxon>Stramenopiles</taxon>
        <taxon>Oomycota</taxon>
        <taxon>Peronosporomycetes</taxon>
        <taxon>Peronosporales</taxon>
        <taxon>Peronosporaceae</taxon>
        <taxon>Phytophthora</taxon>
    </lineage>
</organism>
<protein>
    <submittedName>
        <fullName evidence="2">Uncharacterized protein</fullName>
    </submittedName>
</protein>